<dbReference type="Gene3D" id="3.20.20.30">
    <property type="entry name" value="Luciferase-like domain"/>
    <property type="match status" value="1"/>
</dbReference>
<dbReference type="SUPFAM" id="SSF51679">
    <property type="entry name" value="Bacterial luciferase-like"/>
    <property type="match status" value="1"/>
</dbReference>
<keyword evidence="4 8" id="KW-0503">Monooxygenase</keyword>
<evidence type="ECO:0000313" key="8">
    <source>
        <dbReference type="EMBL" id="BAC41357.1"/>
    </source>
</evidence>
<keyword evidence="2 6" id="KW-0288">FMN</keyword>
<evidence type="ECO:0000256" key="1">
    <source>
        <dbReference type="ARBA" id="ARBA00022630"/>
    </source>
</evidence>
<evidence type="ECO:0000256" key="3">
    <source>
        <dbReference type="ARBA" id="ARBA00023002"/>
    </source>
</evidence>
<dbReference type="PANTHER" id="PTHR30011:SF16">
    <property type="entry name" value="C2H2 FINGER DOMAIN TRANSCRIPTION FACTOR (EUROFUNG)-RELATED"/>
    <property type="match status" value="1"/>
</dbReference>
<feature type="binding site" evidence="6">
    <location>
        <position position="105"/>
    </location>
    <ligand>
        <name>FMN</name>
        <dbReference type="ChEBI" id="CHEBI:58210"/>
    </ligand>
</feature>
<feature type="binding site" evidence="6">
    <location>
        <position position="155"/>
    </location>
    <ligand>
        <name>FMN</name>
        <dbReference type="ChEBI" id="CHEBI:58210"/>
    </ligand>
</feature>
<dbReference type="InterPro" id="IPR036661">
    <property type="entry name" value="Luciferase-like_sf"/>
</dbReference>
<dbReference type="InterPro" id="IPR011251">
    <property type="entry name" value="Luciferase-like_dom"/>
</dbReference>
<dbReference type="PIRSF" id="PIRSF000337">
    <property type="entry name" value="NTA_MOA"/>
    <property type="match status" value="1"/>
</dbReference>
<dbReference type="NCBIfam" id="TIGR03860">
    <property type="entry name" value="FMN_nitrolo"/>
    <property type="match status" value="1"/>
</dbReference>
<dbReference type="Pfam" id="PF00296">
    <property type="entry name" value="Bac_luciferase"/>
    <property type="match status" value="1"/>
</dbReference>
<proteinExistence type="inferred from homology"/>
<dbReference type="CDD" id="cd01095">
    <property type="entry name" value="Nitrilotriacetate_monoxgenase"/>
    <property type="match status" value="1"/>
</dbReference>
<evidence type="ECO:0000256" key="6">
    <source>
        <dbReference type="PIRSR" id="PIRSR000337-1"/>
    </source>
</evidence>
<dbReference type="GO" id="GO:0004497">
    <property type="term" value="F:monooxygenase activity"/>
    <property type="evidence" value="ECO:0007669"/>
    <property type="project" value="UniProtKB-KW"/>
</dbReference>
<evidence type="ECO:0000259" key="7">
    <source>
        <dbReference type="Pfam" id="PF00296"/>
    </source>
</evidence>
<feature type="domain" description="Luciferase-like" evidence="7">
    <location>
        <begin position="81"/>
        <end position="299"/>
    </location>
</feature>
<organism evidence="8">
    <name type="scientific">Mycobacterium sp. G3</name>
    <dbReference type="NCBI Taxonomy" id="169876"/>
    <lineage>
        <taxon>Bacteria</taxon>
        <taxon>Bacillati</taxon>
        <taxon>Actinomycetota</taxon>
        <taxon>Actinomycetes</taxon>
        <taxon>Mycobacteriales</taxon>
        <taxon>Mycobacteriaceae</taxon>
        <taxon>Mycobacterium</taxon>
    </lineage>
</organism>
<keyword evidence="1 6" id="KW-0285">Flavoprotein</keyword>
<name>Q8GIB9_9MYCO</name>
<dbReference type="InterPro" id="IPR051260">
    <property type="entry name" value="Diverse_substr_monoxygenases"/>
</dbReference>
<accession>Q8GIB9</accession>
<protein>
    <submittedName>
        <fullName evidence="8">DBTO2 monooxygenase DszA</fullName>
    </submittedName>
</protein>
<keyword evidence="3" id="KW-0560">Oxidoreductase</keyword>
<dbReference type="PANTHER" id="PTHR30011">
    <property type="entry name" value="ALKANESULFONATE MONOOXYGENASE-RELATED"/>
    <property type="match status" value="1"/>
</dbReference>
<evidence type="ECO:0000256" key="5">
    <source>
        <dbReference type="ARBA" id="ARBA00033748"/>
    </source>
</evidence>
<dbReference type="InterPro" id="IPR016215">
    <property type="entry name" value="NTA_MOA"/>
</dbReference>
<comment type="similarity">
    <text evidence="5">Belongs to the NtaA/SnaA/DszA monooxygenase family.</text>
</comment>
<dbReference type="AlphaFoldDB" id="Q8GIB9"/>
<evidence type="ECO:0000256" key="4">
    <source>
        <dbReference type="ARBA" id="ARBA00023033"/>
    </source>
</evidence>
<sequence length="456" mass="50512">MAEQRQLHLAGFFSAGNVTHAHGAWRHVGATNGFLTGEFYKHIARTLNGESLTCYFFPMAAIEDSYGENLETGVGLGGQGAVALEPTSVIATMAAVTERLGLGATVSTTYYPPYHVARVFATLDNLSDGRISWNVVTSLNDSEARNFGVDEHLEHDIRYDRADEFLEAVKKLWSSWSEDALLLDKIGGRFADPKKVQYVNHRGHWLSVRGPLQVPRSRQGEPVILQAGLSPRGRRFAGRWAEAVFSVSPNLDIMRAVYQDIKAHVAAAGRDPEQTKVFTAVMPVLGETEQVARERLEYLNSVVHPEVGLSTLSSHSGLDLSKYPLDTKFSDIVADLGDRHVPTMLQSFLAVARWRWRNLNRWPELGFERYGHPNVRVVPQWAGTAEQIAESNLLSHFEAGAADGFIISAAYLPGIYEEFVDQVVPLLQQRGVFRTEYEGATLCEHLGLARPEVGSI</sequence>
<reference evidence="8" key="1">
    <citation type="journal article" date="2005" name="J. Biosci. Bioeng.">
        <title>Identification and functional analysis of genes required for desulfurization of alkyl dibenzothiophenes of Mycobacterium sp. G3.</title>
        <authorList>
            <person name="Nomura N."/>
            <person name="Takada M."/>
            <person name="Okada H."/>
            <person name="Shinohara Y."/>
            <person name="Nakajima-Kambe T."/>
            <person name="Nakahara T."/>
            <person name="Uchiyama H."/>
        </authorList>
    </citation>
    <scope>NUCLEOTIDE SEQUENCE</scope>
    <source>
        <strain evidence="8">G3</strain>
    </source>
</reference>
<dbReference type="EMBL" id="AB070603">
    <property type="protein sequence ID" value="BAC41357.1"/>
    <property type="molecule type" value="Genomic_DNA"/>
</dbReference>
<gene>
    <name evidence="8" type="primary">dszA</name>
</gene>
<evidence type="ECO:0000256" key="2">
    <source>
        <dbReference type="ARBA" id="ARBA00022643"/>
    </source>
</evidence>
<feature type="binding site" evidence="6">
    <location>
        <position position="230"/>
    </location>
    <ligand>
        <name>FMN</name>
        <dbReference type="ChEBI" id="CHEBI:58210"/>
    </ligand>
</feature>
<feature type="binding site" evidence="6">
    <location>
        <position position="159"/>
    </location>
    <ligand>
        <name>FMN</name>
        <dbReference type="ChEBI" id="CHEBI:58210"/>
    </ligand>
</feature>
<dbReference type="GO" id="GO:0016705">
    <property type="term" value="F:oxidoreductase activity, acting on paired donors, with incorporation or reduction of molecular oxygen"/>
    <property type="evidence" value="ECO:0007669"/>
    <property type="project" value="InterPro"/>
</dbReference>